<protein>
    <submittedName>
        <fullName evidence="4">D-alanyl-D-alanine carboxypeptidase family protein</fullName>
    </submittedName>
</protein>
<name>A0AAW6T887_9MICO</name>
<reference evidence="4 5" key="1">
    <citation type="submission" date="2023-04" db="EMBL/GenBank/DDBJ databases">
        <title>Klugiella caeni sp. nov. isolated from the sludge of biochemical tank.</title>
        <authorList>
            <person name="Geng K."/>
        </authorList>
    </citation>
    <scope>NUCLEOTIDE SEQUENCE [LARGE SCALE GENOMIC DNA]</scope>
    <source>
        <strain evidence="4 5">YN-L-19</strain>
    </source>
</reference>
<feature type="domain" description="D-alanyl-D-alanine carboxypeptidase-like core" evidence="3">
    <location>
        <begin position="137"/>
        <end position="265"/>
    </location>
</feature>
<dbReference type="EMBL" id="JASATX010000003">
    <property type="protein sequence ID" value="MDI2098966.1"/>
    <property type="molecule type" value="Genomic_DNA"/>
</dbReference>
<dbReference type="Gene3D" id="3.30.1380.10">
    <property type="match status" value="1"/>
</dbReference>
<keyword evidence="4" id="KW-0378">Hydrolase</keyword>
<keyword evidence="2" id="KW-1133">Transmembrane helix</keyword>
<organism evidence="4 5">
    <name type="scientific">Ruicaihuangia caeni</name>
    <dbReference type="NCBI Taxonomy" id="3042517"/>
    <lineage>
        <taxon>Bacteria</taxon>
        <taxon>Bacillati</taxon>
        <taxon>Actinomycetota</taxon>
        <taxon>Actinomycetes</taxon>
        <taxon>Micrococcales</taxon>
        <taxon>Microbacteriaceae</taxon>
        <taxon>Ruicaihuangia</taxon>
    </lineage>
</organism>
<evidence type="ECO:0000256" key="1">
    <source>
        <dbReference type="SAM" id="MobiDB-lite"/>
    </source>
</evidence>
<proteinExistence type="predicted"/>
<keyword evidence="5" id="KW-1185">Reference proteome</keyword>
<dbReference type="InterPro" id="IPR009045">
    <property type="entry name" value="Zn_M74/Hedgehog-like"/>
</dbReference>
<dbReference type="Proteomes" id="UP001321506">
    <property type="component" value="Unassembled WGS sequence"/>
</dbReference>
<feature type="transmembrane region" description="Helical" evidence="2">
    <location>
        <begin position="30"/>
        <end position="52"/>
    </location>
</feature>
<comment type="caution">
    <text evidence="4">The sequence shown here is derived from an EMBL/GenBank/DDBJ whole genome shotgun (WGS) entry which is preliminary data.</text>
</comment>
<gene>
    <name evidence="4" type="ORF">QF206_08335</name>
</gene>
<keyword evidence="2" id="KW-0472">Membrane</keyword>
<dbReference type="InterPro" id="IPR003709">
    <property type="entry name" value="VanY-like_core_dom"/>
</dbReference>
<keyword evidence="2" id="KW-0812">Transmembrane</keyword>
<dbReference type="RefSeq" id="WP_281488754.1">
    <property type="nucleotide sequence ID" value="NZ_JASATX010000003.1"/>
</dbReference>
<keyword evidence="4" id="KW-0121">Carboxypeptidase</keyword>
<dbReference type="PANTHER" id="PTHR34385">
    <property type="entry name" value="D-ALANYL-D-ALANINE CARBOXYPEPTIDASE"/>
    <property type="match status" value="1"/>
</dbReference>
<dbReference type="AlphaFoldDB" id="A0AAW6T887"/>
<dbReference type="SUPFAM" id="SSF55166">
    <property type="entry name" value="Hedgehog/DD-peptidase"/>
    <property type="match status" value="1"/>
</dbReference>
<evidence type="ECO:0000256" key="2">
    <source>
        <dbReference type="SAM" id="Phobius"/>
    </source>
</evidence>
<feature type="region of interest" description="Disordered" evidence="1">
    <location>
        <begin position="1"/>
        <end position="25"/>
    </location>
</feature>
<dbReference type="PANTHER" id="PTHR34385:SF1">
    <property type="entry name" value="PEPTIDOGLYCAN L-ALANYL-D-GLUTAMATE ENDOPEPTIDASE CWLK"/>
    <property type="match status" value="1"/>
</dbReference>
<feature type="region of interest" description="Disordered" evidence="1">
    <location>
        <begin position="55"/>
        <end position="93"/>
    </location>
</feature>
<dbReference type="GO" id="GO:0004180">
    <property type="term" value="F:carboxypeptidase activity"/>
    <property type="evidence" value="ECO:0007669"/>
    <property type="project" value="UniProtKB-KW"/>
</dbReference>
<dbReference type="GO" id="GO:0006508">
    <property type="term" value="P:proteolysis"/>
    <property type="evidence" value="ECO:0007669"/>
    <property type="project" value="InterPro"/>
</dbReference>
<evidence type="ECO:0000313" key="5">
    <source>
        <dbReference type="Proteomes" id="UP001321506"/>
    </source>
</evidence>
<evidence type="ECO:0000259" key="3">
    <source>
        <dbReference type="Pfam" id="PF02557"/>
    </source>
</evidence>
<dbReference type="Pfam" id="PF02557">
    <property type="entry name" value="VanY"/>
    <property type="match status" value="1"/>
</dbReference>
<dbReference type="InterPro" id="IPR058193">
    <property type="entry name" value="VanY/YodJ_core_dom"/>
</dbReference>
<keyword evidence="4" id="KW-0645">Protease</keyword>
<accession>A0AAW6T887</accession>
<feature type="compositionally biased region" description="Low complexity" evidence="1">
    <location>
        <begin position="55"/>
        <end position="82"/>
    </location>
</feature>
<sequence>MSDQQTTPSGGERSQRAQRAPSPAVRRRRAVVLGIVAGIALVAVVWAIVAAATGAGDQPPASAPSKSPSPTLDAPPQAATPTPSAPPAQPEFDKTAQSIDAASSYWVVANKLRPLQPLDYAPDDLVEVPVPHVYTPQLRKAAADAVVEMFAAFTAETGLQLQSQSAYRSYTTQVDVYNSWVSSLGQAGADRTSARPGHSEHQTGLSIDISSLPAECALQACFGDTPHGKWLAANAWRFGFTLRYPNGMTPVTGYEYEPWHFRYVGPELAAELHRTGIPTLEEFFGLPPAPDYAG</sequence>
<dbReference type="InterPro" id="IPR052179">
    <property type="entry name" value="DD-CPase-like"/>
</dbReference>
<evidence type="ECO:0000313" key="4">
    <source>
        <dbReference type="EMBL" id="MDI2098966.1"/>
    </source>
</evidence>
<dbReference type="CDD" id="cd14852">
    <property type="entry name" value="LD-carboxypeptidase"/>
    <property type="match status" value="1"/>
</dbReference>